<feature type="transmembrane region" description="Helical" evidence="1">
    <location>
        <begin position="71"/>
        <end position="88"/>
    </location>
</feature>
<keyword evidence="1" id="KW-1133">Transmembrane helix</keyword>
<evidence type="ECO:0000256" key="1">
    <source>
        <dbReference type="SAM" id="Phobius"/>
    </source>
</evidence>
<name>A0ABS5CN39_9BACL</name>
<sequence length="209" mass="23472">LMRATGLNRDISRFQVISLLTSTGYTTKESELISNHPIRRRIGMFLILFGVVSFAVVVSAIASIIAPKFHLVKMGFFAGLLLVLLLILRTPITYRYLASKLSDSMEVQHELHDFPVKDVLFRDSLDVFTEIIICADSPYVGSIAHVIIQPNADLNLLYIRRGADMLRTSRYDTPLKAGDALCFYGREDELKVLFSRELAAAAQESEVYV</sequence>
<evidence type="ECO:0000313" key="4">
    <source>
        <dbReference type="Proteomes" id="UP000673394"/>
    </source>
</evidence>
<dbReference type="EMBL" id="JAGKSP010000037">
    <property type="protein sequence ID" value="MBP3967269.1"/>
    <property type="molecule type" value="Genomic_DNA"/>
</dbReference>
<feature type="transmembrane region" description="Helical" evidence="1">
    <location>
        <begin position="42"/>
        <end position="65"/>
    </location>
</feature>
<keyword evidence="1" id="KW-0472">Membrane</keyword>
<dbReference type="RefSeq" id="WP_210664373.1">
    <property type="nucleotide sequence ID" value="NZ_JAGKSP010000037.1"/>
</dbReference>
<dbReference type="Proteomes" id="UP000673394">
    <property type="component" value="Unassembled WGS sequence"/>
</dbReference>
<evidence type="ECO:0000259" key="2">
    <source>
        <dbReference type="PROSITE" id="PS51202"/>
    </source>
</evidence>
<evidence type="ECO:0000313" key="3">
    <source>
        <dbReference type="EMBL" id="MBP3967269.1"/>
    </source>
</evidence>
<dbReference type="InterPro" id="IPR036721">
    <property type="entry name" value="RCK_C_sf"/>
</dbReference>
<protein>
    <submittedName>
        <fullName evidence="3">TrkA C-terminal domain-containing protein</fullName>
    </submittedName>
</protein>
<dbReference type="PROSITE" id="PS51202">
    <property type="entry name" value="RCK_C"/>
    <property type="match status" value="1"/>
</dbReference>
<comment type="caution">
    <text evidence="3">The sequence shown here is derived from an EMBL/GenBank/DDBJ whole genome shotgun (WGS) entry which is preliminary data.</text>
</comment>
<dbReference type="Gene3D" id="3.30.70.1450">
    <property type="entry name" value="Regulator of K+ conductance, C-terminal domain"/>
    <property type="match status" value="1"/>
</dbReference>
<dbReference type="SUPFAM" id="SSF116726">
    <property type="entry name" value="TrkA C-terminal domain-like"/>
    <property type="match status" value="1"/>
</dbReference>
<feature type="non-terminal residue" evidence="3">
    <location>
        <position position="1"/>
    </location>
</feature>
<keyword evidence="4" id="KW-1185">Reference proteome</keyword>
<reference evidence="3 4" key="1">
    <citation type="submission" date="2021-04" db="EMBL/GenBank/DDBJ databases">
        <title>Paenibacillus sp. DLE-14 whole genome sequence.</title>
        <authorList>
            <person name="Ham Y.J."/>
        </authorList>
    </citation>
    <scope>NUCLEOTIDE SEQUENCE [LARGE SCALE GENOMIC DNA]</scope>
    <source>
        <strain evidence="3 4">DLE-14</strain>
    </source>
</reference>
<accession>A0ABS5CN39</accession>
<feature type="domain" description="RCK C-terminal" evidence="2">
    <location>
        <begin position="116"/>
        <end position="199"/>
    </location>
</feature>
<keyword evidence="1" id="KW-0812">Transmembrane</keyword>
<proteinExistence type="predicted"/>
<dbReference type="InterPro" id="IPR006037">
    <property type="entry name" value="RCK_C"/>
</dbReference>
<gene>
    <name evidence="3" type="ORF">I8J30_31825</name>
</gene>
<organism evidence="3 4">
    <name type="scientific">Paenibacillus lignilyticus</name>
    <dbReference type="NCBI Taxonomy" id="1172615"/>
    <lineage>
        <taxon>Bacteria</taxon>
        <taxon>Bacillati</taxon>
        <taxon>Bacillota</taxon>
        <taxon>Bacilli</taxon>
        <taxon>Bacillales</taxon>
        <taxon>Paenibacillaceae</taxon>
        <taxon>Paenibacillus</taxon>
    </lineage>
</organism>